<feature type="region of interest" description="Disordered" evidence="1">
    <location>
        <begin position="1"/>
        <end position="20"/>
    </location>
</feature>
<comment type="caution">
    <text evidence="3">The sequence shown here is derived from an EMBL/GenBank/DDBJ whole genome shotgun (WGS) entry which is preliminary data.</text>
</comment>
<dbReference type="RefSeq" id="WP_332900466.1">
    <property type="nucleotide sequence ID" value="NZ_JBAGLP010000087.1"/>
</dbReference>
<feature type="domain" description="Transposase IS116/IS110/IS902 C-terminal" evidence="2">
    <location>
        <begin position="2"/>
        <end position="48"/>
    </location>
</feature>
<reference evidence="3" key="1">
    <citation type="journal article" date="2024" name="Antonie Van Leeuwenhoek">
        <title>Isoptericola haloaureus sp. nov., a dimorphic actinobacterium isolated from mangrove sediments of southeast India, implicating biosaline agricultural significance through nitrogen fixation and salt tolerance genes.</title>
        <authorList>
            <person name="Prathaban M."/>
            <person name="Prathiviraj R."/>
            <person name="Ravichandran M."/>
            <person name="Natarajan S.D."/>
            <person name="Sobanaa M."/>
            <person name="Hari Krishna Kumar S."/>
            <person name="Chandrasekar V."/>
            <person name="Selvin J."/>
        </authorList>
    </citation>
    <scope>NUCLEOTIDE SEQUENCE</scope>
    <source>
        <strain evidence="3">MP1014</strain>
    </source>
</reference>
<gene>
    <name evidence="3" type="ORF">V5O49_00275</name>
</gene>
<dbReference type="InterPro" id="IPR003346">
    <property type="entry name" value="Transposase_20"/>
</dbReference>
<protein>
    <submittedName>
        <fullName evidence="3">Transposase</fullName>
    </submittedName>
</protein>
<evidence type="ECO:0000313" key="4">
    <source>
        <dbReference type="Proteomes" id="UP001310387"/>
    </source>
</evidence>
<accession>A0ABU7Z257</accession>
<dbReference type="PANTHER" id="PTHR33055">
    <property type="entry name" value="TRANSPOSASE FOR INSERTION SEQUENCE ELEMENT IS1111A"/>
    <property type="match status" value="1"/>
</dbReference>
<organism evidence="3 4">
    <name type="scientific">Isoptericola haloaureus</name>
    <dbReference type="NCBI Taxonomy" id="1542902"/>
    <lineage>
        <taxon>Bacteria</taxon>
        <taxon>Bacillati</taxon>
        <taxon>Actinomycetota</taxon>
        <taxon>Actinomycetes</taxon>
        <taxon>Micrococcales</taxon>
        <taxon>Promicromonosporaceae</taxon>
        <taxon>Isoptericola</taxon>
    </lineage>
</organism>
<reference evidence="3" key="2">
    <citation type="submission" date="2024-02" db="EMBL/GenBank/DDBJ databases">
        <authorList>
            <person name="Prathaban M."/>
            <person name="Mythili R."/>
            <person name="Sharmila Devi N."/>
            <person name="Sobanaa M."/>
            <person name="Prathiviraj R."/>
            <person name="Selvin J."/>
        </authorList>
    </citation>
    <scope>NUCLEOTIDE SEQUENCE</scope>
    <source>
        <strain evidence="3">MP1014</strain>
    </source>
</reference>
<dbReference type="PANTHER" id="PTHR33055:SF16">
    <property type="entry name" value="TRANSPOSASE FOR INSERTION SEQUENCE ELEMENT IS1547"/>
    <property type="match status" value="1"/>
</dbReference>
<sequence>SVAPIPATSGRVTNRHRLNRYGDRQLNRALHTIPISRLRYDDRSRQYAQQRTSATKTPREIRRCIKRYIARALYRLLEAGPTTP</sequence>
<evidence type="ECO:0000313" key="3">
    <source>
        <dbReference type="EMBL" id="MEG3613554.1"/>
    </source>
</evidence>
<feature type="non-terminal residue" evidence="3">
    <location>
        <position position="1"/>
    </location>
</feature>
<keyword evidence="4" id="KW-1185">Reference proteome</keyword>
<dbReference type="Proteomes" id="UP001310387">
    <property type="component" value="Unassembled WGS sequence"/>
</dbReference>
<evidence type="ECO:0000256" key="1">
    <source>
        <dbReference type="SAM" id="MobiDB-lite"/>
    </source>
</evidence>
<evidence type="ECO:0000259" key="2">
    <source>
        <dbReference type="Pfam" id="PF02371"/>
    </source>
</evidence>
<dbReference type="Pfam" id="PF02371">
    <property type="entry name" value="Transposase_20"/>
    <property type="match status" value="1"/>
</dbReference>
<proteinExistence type="predicted"/>
<dbReference type="EMBL" id="JBAGLP010000087">
    <property type="protein sequence ID" value="MEG3613554.1"/>
    <property type="molecule type" value="Genomic_DNA"/>
</dbReference>
<dbReference type="InterPro" id="IPR047650">
    <property type="entry name" value="Transpos_IS110"/>
</dbReference>
<name>A0ABU7Z257_9MICO</name>